<accession>A0ABW2YY36</accession>
<comment type="caution">
    <text evidence="3">The sequence shown here is derived from an EMBL/GenBank/DDBJ whole genome shotgun (WGS) entry which is preliminary data.</text>
</comment>
<keyword evidence="4" id="KW-1185">Reference proteome</keyword>
<feature type="transmembrane region" description="Helical" evidence="1">
    <location>
        <begin position="95"/>
        <end position="116"/>
    </location>
</feature>
<dbReference type="RefSeq" id="WP_377099801.1">
    <property type="nucleotide sequence ID" value="NZ_JBHTHU010000006.1"/>
</dbReference>
<keyword evidence="1" id="KW-0812">Transmembrane</keyword>
<keyword evidence="1" id="KW-1133">Transmembrane helix</keyword>
<keyword evidence="1" id="KW-0472">Membrane</keyword>
<organism evidence="3 4">
    <name type="scientific">Mucilaginibacter calamicampi</name>
    <dbReference type="NCBI Taxonomy" id="1302352"/>
    <lineage>
        <taxon>Bacteria</taxon>
        <taxon>Pseudomonadati</taxon>
        <taxon>Bacteroidota</taxon>
        <taxon>Sphingobacteriia</taxon>
        <taxon>Sphingobacteriales</taxon>
        <taxon>Sphingobacteriaceae</taxon>
        <taxon>Mucilaginibacter</taxon>
    </lineage>
</organism>
<evidence type="ECO:0000259" key="2">
    <source>
        <dbReference type="Pfam" id="PF13559"/>
    </source>
</evidence>
<gene>
    <name evidence="3" type="ORF">ACFQZS_10070</name>
</gene>
<name>A0ABW2YY36_9SPHI</name>
<evidence type="ECO:0000313" key="3">
    <source>
        <dbReference type="EMBL" id="MFD0750489.1"/>
    </source>
</evidence>
<dbReference type="EMBL" id="JBHTHU010000006">
    <property type="protein sequence ID" value="MFD0750489.1"/>
    <property type="molecule type" value="Genomic_DNA"/>
</dbReference>
<reference evidence="4" key="1">
    <citation type="journal article" date="2019" name="Int. J. Syst. Evol. Microbiol.">
        <title>The Global Catalogue of Microorganisms (GCM) 10K type strain sequencing project: providing services to taxonomists for standard genome sequencing and annotation.</title>
        <authorList>
            <consortium name="The Broad Institute Genomics Platform"/>
            <consortium name="The Broad Institute Genome Sequencing Center for Infectious Disease"/>
            <person name="Wu L."/>
            <person name="Ma J."/>
        </authorList>
    </citation>
    <scope>NUCLEOTIDE SEQUENCE [LARGE SCALE GENOMIC DNA]</scope>
    <source>
        <strain evidence="4">CCUG 63418</strain>
    </source>
</reference>
<dbReference type="Pfam" id="PF13559">
    <property type="entry name" value="DUF4129"/>
    <property type="match status" value="1"/>
</dbReference>
<dbReference type="Proteomes" id="UP001596958">
    <property type="component" value="Unassembled WGS sequence"/>
</dbReference>
<protein>
    <submittedName>
        <fullName evidence="3">DUF4129 domain-containing protein</fullName>
    </submittedName>
</protein>
<feature type="domain" description="Protein-glutamine gamma-glutamyltransferase-like C-terminal" evidence="2">
    <location>
        <begin position="166"/>
        <end position="228"/>
    </location>
</feature>
<sequence length="240" mass="28176">MLRYLYLIVFFIGMQAGVAFCAKPVKEVKKPLVAQHDSVDINKRIFNQPALEKYRHQKEFQYDEGYVGESFWDRLERWFWSLFDNTNKSLVARGITYLLMALGVVGIVFLIMKLAGVDPFKVIRGKAASAGLPYSELTENIHEINMDDELEKAINVRNYRLAVRLLYLKSLKQLNDAGLIRWEINKTNSQYSNELRDFDQRLAFNLLTRQFEYIWYGEFNIDADAFGRINNLFTDFKVKR</sequence>
<proteinExistence type="predicted"/>
<dbReference type="InterPro" id="IPR025403">
    <property type="entry name" value="TgpA-like_C"/>
</dbReference>
<evidence type="ECO:0000313" key="4">
    <source>
        <dbReference type="Proteomes" id="UP001596958"/>
    </source>
</evidence>
<evidence type="ECO:0000256" key="1">
    <source>
        <dbReference type="SAM" id="Phobius"/>
    </source>
</evidence>